<keyword evidence="5 6" id="KW-0472">Membrane</keyword>
<dbReference type="RefSeq" id="XP_046064113.1">
    <property type="nucleotide sequence ID" value="XM_046201940.1"/>
</dbReference>
<evidence type="ECO:0000256" key="7">
    <source>
        <dbReference type="SAM" id="Phobius"/>
    </source>
</evidence>
<reference evidence="8" key="2">
    <citation type="submission" date="2021-01" db="EMBL/GenBank/DDBJ databases">
        <authorList>
            <person name="Schikora-Tamarit M.A."/>
        </authorList>
    </citation>
    <scope>NUCLEOTIDE SEQUENCE</scope>
    <source>
        <strain evidence="8">CBS6075</strain>
    </source>
</reference>
<comment type="subcellular location">
    <subcellularLocation>
        <location evidence="1">Membrane</location>
        <topology evidence="1">Multi-pass membrane protein</topology>
    </subcellularLocation>
</comment>
<evidence type="ECO:0000256" key="4">
    <source>
        <dbReference type="ARBA" id="ARBA00022989"/>
    </source>
</evidence>
<dbReference type="OrthoDB" id="340608at2759"/>
<dbReference type="EMBL" id="JAEUBE010000087">
    <property type="protein sequence ID" value="KAH3670688.1"/>
    <property type="molecule type" value="Genomic_DNA"/>
</dbReference>
<dbReference type="AlphaFoldDB" id="A0A9P8PEB2"/>
<evidence type="ECO:0000313" key="9">
    <source>
        <dbReference type="Proteomes" id="UP000769157"/>
    </source>
</evidence>
<dbReference type="GeneID" id="70233171"/>
<evidence type="ECO:0000313" key="8">
    <source>
        <dbReference type="EMBL" id="KAH3670688.1"/>
    </source>
</evidence>
<comment type="similarity">
    <text evidence="2 6">Belongs to the CDC50/LEM3 family.</text>
</comment>
<keyword evidence="3 7" id="KW-0812">Transmembrane</keyword>
<sequence>MEVNYSKCAELAGSSFSEVPSKYVNYHFKGGKSSKVEWKKSITEDSSVCTVQFEVPGDIKGPIYLYYKLTNFYQNHRKYVESYDWQQLRGKAVEHDAVNSKCDPMRYRDGKIVYPCGLVANSMFNDTFSSLSAQSGDDYEFSSEGIAWSSDLSLYRESQYDVADIVPPENWMQRYPNGYTKADLAALAKDERFMNWMKTAALPSFMKLYGRSDTTLKQGTYAVDIGLNYEVAIFGGTKSVILSTSSVLGGRHLSLGICYLIVGGLSVVFMLAFLVKHLFTRKQTDHAFLDGLAGQEREVL</sequence>
<dbReference type="Pfam" id="PF03381">
    <property type="entry name" value="CDC50"/>
    <property type="match status" value="1"/>
</dbReference>
<comment type="caution">
    <text evidence="8">The sequence shown here is derived from an EMBL/GenBank/DDBJ whole genome shotgun (WGS) entry which is preliminary data.</text>
</comment>
<evidence type="ECO:0000256" key="5">
    <source>
        <dbReference type="ARBA" id="ARBA00023136"/>
    </source>
</evidence>
<dbReference type="PANTHER" id="PTHR10926">
    <property type="entry name" value="CELL CYCLE CONTROL PROTEIN 50"/>
    <property type="match status" value="1"/>
</dbReference>
<name>A0A9P8PEB2_9ASCO</name>
<dbReference type="PIRSF" id="PIRSF015840">
    <property type="entry name" value="DUF284_TM_euk"/>
    <property type="match status" value="1"/>
</dbReference>
<dbReference type="GO" id="GO:0005783">
    <property type="term" value="C:endoplasmic reticulum"/>
    <property type="evidence" value="ECO:0007669"/>
    <property type="project" value="TreeGrafter"/>
</dbReference>
<dbReference type="GO" id="GO:0005794">
    <property type="term" value="C:Golgi apparatus"/>
    <property type="evidence" value="ECO:0007669"/>
    <property type="project" value="TreeGrafter"/>
</dbReference>
<feature type="transmembrane region" description="Helical" evidence="7">
    <location>
        <begin position="253"/>
        <end position="275"/>
    </location>
</feature>
<evidence type="ECO:0008006" key="10">
    <source>
        <dbReference type="Google" id="ProtNLM"/>
    </source>
</evidence>
<keyword evidence="9" id="KW-1185">Reference proteome</keyword>
<dbReference type="PANTHER" id="PTHR10926:SF0">
    <property type="entry name" value="CDC50, ISOFORM A"/>
    <property type="match status" value="1"/>
</dbReference>
<accession>A0A9P8PEB2</accession>
<evidence type="ECO:0000256" key="1">
    <source>
        <dbReference type="ARBA" id="ARBA00004141"/>
    </source>
</evidence>
<evidence type="ECO:0000256" key="6">
    <source>
        <dbReference type="PIRNR" id="PIRNR015840"/>
    </source>
</evidence>
<protein>
    <recommendedName>
        <fullName evidence="10">Cell division control protein 50</fullName>
    </recommendedName>
</protein>
<evidence type="ECO:0000256" key="2">
    <source>
        <dbReference type="ARBA" id="ARBA00009457"/>
    </source>
</evidence>
<proteinExistence type="inferred from homology"/>
<gene>
    <name evidence="8" type="ORF">OGAPHI_001203</name>
</gene>
<dbReference type="GO" id="GO:0045332">
    <property type="term" value="P:phospholipid translocation"/>
    <property type="evidence" value="ECO:0007669"/>
    <property type="project" value="UniProtKB-UniRule"/>
</dbReference>
<dbReference type="InterPro" id="IPR005045">
    <property type="entry name" value="CDC50/LEM3_fam"/>
</dbReference>
<keyword evidence="4 7" id="KW-1133">Transmembrane helix</keyword>
<dbReference type="Proteomes" id="UP000769157">
    <property type="component" value="Unassembled WGS sequence"/>
</dbReference>
<reference evidence="8" key="1">
    <citation type="journal article" date="2021" name="Open Biol.">
        <title>Shared evolutionary footprints suggest mitochondrial oxidative damage underlies multiple complex I losses in fungi.</title>
        <authorList>
            <person name="Schikora-Tamarit M.A."/>
            <person name="Marcet-Houben M."/>
            <person name="Nosek J."/>
            <person name="Gabaldon T."/>
        </authorList>
    </citation>
    <scope>NUCLEOTIDE SEQUENCE</scope>
    <source>
        <strain evidence="8">CBS6075</strain>
    </source>
</reference>
<dbReference type="GO" id="GO:0005886">
    <property type="term" value="C:plasma membrane"/>
    <property type="evidence" value="ECO:0007669"/>
    <property type="project" value="TreeGrafter"/>
</dbReference>
<evidence type="ECO:0000256" key="3">
    <source>
        <dbReference type="ARBA" id="ARBA00022692"/>
    </source>
</evidence>
<organism evidence="8 9">
    <name type="scientific">Ogataea philodendri</name>
    <dbReference type="NCBI Taxonomy" id="1378263"/>
    <lineage>
        <taxon>Eukaryota</taxon>
        <taxon>Fungi</taxon>
        <taxon>Dikarya</taxon>
        <taxon>Ascomycota</taxon>
        <taxon>Saccharomycotina</taxon>
        <taxon>Pichiomycetes</taxon>
        <taxon>Pichiales</taxon>
        <taxon>Pichiaceae</taxon>
        <taxon>Ogataea</taxon>
    </lineage>
</organism>